<comment type="similarity">
    <text evidence="1 4">Belongs to the SIS family. GutQ/KpsF subfamily.</text>
</comment>
<comment type="caution">
    <text evidence="10">The sequence shown here is derived from an EMBL/GenBank/DDBJ whole genome shotgun (WGS) entry which is preliminary data.</text>
</comment>
<dbReference type="GO" id="GO:0019146">
    <property type="term" value="F:arabinose-5-phosphate isomerase activity"/>
    <property type="evidence" value="ECO:0007669"/>
    <property type="project" value="UniProtKB-ARBA"/>
</dbReference>
<dbReference type="EMBL" id="AAXG02000010">
    <property type="protein sequence ID" value="EDN00829.1"/>
    <property type="molecule type" value="Genomic_DNA"/>
</dbReference>
<evidence type="ECO:0000256" key="7">
    <source>
        <dbReference type="PROSITE-ProRule" id="PRU00703"/>
    </source>
</evidence>
<dbReference type="InterPro" id="IPR000644">
    <property type="entry name" value="CBS_dom"/>
</dbReference>
<dbReference type="Gene3D" id="3.10.580.10">
    <property type="entry name" value="CBS-domain"/>
    <property type="match status" value="1"/>
</dbReference>
<dbReference type="InterPro" id="IPR001347">
    <property type="entry name" value="SIS_dom"/>
</dbReference>
<dbReference type="PROSITE" id="PS51371">
    <property type="entry name" value="CBS"/>
    <property type="match status" value="2"/>
</dbReference>
<feature type="domain" description="SIS" evidence="9">
    <location>
        <begin position="37"/>
        <end position="180"/>
    </location>
</feature>
<keyword evidence="2" id="KW-0677">Repeat</keyword>
<dbReference type="OrthoDB" id="9762536at2"/>
<dbReference type="Pfam" id="PF00571">
    <property type="entry name" value="CBS"/>
    <property type="match status" value="2"/>
</dbReference>
<sequence>MTEAASEALTSARRLFDTEIRALESVRDSLDQRFLDILEQIVNCRGKVIITGMGKPGHIGTKIAATMASLGTPAFYLHPAEALHGDLGMVGADDVVLAISYSGESDEVIRLIPSLKLIGATLIGISGNADSTLIRFSDYSFVFPPFEEACHMHLAPTSSTTAALVLGDALAVCASERYGFNEKNFALFHPAGALGKRLLVRTGDLMHKDEGNAVIHPGASLWEAIGEMSRKALGILCIADGDKLEGVFTDGDLRRVMSRRVDIYGARIDDVMTRSPITVGPDVLAVEALREMNRRNISALPVLDGERLVGTIRINDITGAGIIL</sequence>
<dbReference type="SUPFAM" id="SSF53697">
    <property type="entry name" value="SIS domain"/>
    <property type="match status" value="1"/>
</dbReference>
<dbReference type="RefSeq" id="WP_006572143.1">
    <property type="nucleotide sequence ID" value="NZ_AAXG02000010.1"/>
</dbReference>
<feature type="binding site" evidence="5">
    <location>
        <position position="78"/>
    </location>
    <ligand>
        <name>Zn(2+)</name>
        <dbReference type="ChEBI" id="CHEBI:29105"/>
    </ligand>
</feature>
<evidence type="ECO:0000256" key="1">
    <source>
        <dbReference type="ARBA" id="ARBA00008165"/>
    </source>
</evidence>
<dbReference type="GO" id="GO:0005975">
    <property type="term" value="P:carbohydrate metabolic process"/>
    <property type="evidence" value="ECO:0007669"/>
    <property type="project" value="InterPro"/>
</dbReference>
<evidence type="ECO:0000256" key="6">
    <source>
        <dbReference type="PIRSR" id="PIRSR004692-3"/>
    </source>
</evidence>
<protein>
    <submittedName>
        <fullName evidence="10">Sugar isomerase, KpsF/GutQ family</fullName>
    </submittedName>
</protein>
<feature type="domain" description="CBS" evidence="8">
    <location>
        <begin position="272"/>
        <end position="324"/>
    </location>
</feature>
<keyword evidence="11" id="KW-1185">Reference proteome</keyword>
<evidence type="ECO:0000256" key="4">
    <source>
        <dbReference type="PIRNR" id="PIRNR004692"/>
    </source>
</evidence>
<keyword evidence="10" id="KW-0413">Isomerase</keyword>
<feature type="site" description="Catalytically relevant" evidence="6">
    <location>
        <position position="148"/>
    </location>
</feature>
<organism evidence="10 11">
    <name type="scientific">Pseudoflavonifractor capillosus ATCC 29799</name>
    <dbReference type="NCBI Taxonomy" id="411467"/>
    <lineage>
        <taxon>Bacteria</taxon>
        <taxon>Bacillati</taxon>
        <taxon>Bacillota</taxon>
        <taxon>Clostridia</taxon>
        <taxon>Eubacteriales</taxon>
        <taxon>Oscillospiraceae</taxon>
        <taxon>Pseudoflavonifractor</taxon>
    </lineage>
</organism>
<dbReference type="NCBIfam" id="TIGR00393">
    <property type="entry name" value="kpsF"/>
    <property type="match status" value="1"/>
</dbReference>
<dbReference type="CDD" id="cd04604">
    <property type="entry name" value="CBS_pair_SIS_assoc"/>
    <property type="match status" value="1"/>
</dbReference>
<feature type="domain" description="CBS" evidence="8">
    <location>
        <begin position="206"/>
        <end position="263"/>
    </location>
</feature>
<reference evidence="10 11" key="1">
    <citation type="submission" date="2007-04" db="EMBL/GenBank/DDBJ databases">
        <authorList>
            <person name="Fulton L."/>
            <person name="Clifton S."/>
            <person name="Fulton B."/>
            <person name="Xu J."/>
            <person name="Minx P."/>
            <person name="Pepin K.H."/>
            <person name="Johnson M."/>
            <person name="Thiruvilangam P."/>
            <person name="Bhonagiri V."/>
            <person name="Nash W.E."/>
            <person name="Mardis E.R."/>
            <person name="Wilson R.K."/>
        </authorList>
    </citation>
    <scope>NUCLEOTIDE SEQUENCE [LARGE SCALE GENOMIC DNA]</scope>
    <source>
        <strain evidence="10 11">ATCC 29799</strain>
    </source>
</reference>
<dbReference type="Proteomes" id="UP000003639">
    <property type="component" value="Unassembled WGS sequence"/>
</dbReference>
<dbReference type="CDD" id="cd05014">
    <property type="entry name" value="SIS_Kpsf"/>
    <property type="match status" value="1"/>
</dbReference>
<gene>
    <name evidence="10" type="ORF">BACCAP_01595</name>
</gene>
<dbReference type="Gene3D" id="3.40.50.10490">
    <property type="entry name" value="Glucose-6-phosphate isomerase like protein, domain 1"/>
    <property type="match status" value="1"/>
</dbReference>
<dbReference type="Pfam" id="PF01380">
    <property type="entry name" value="SIS"/>
    <property type="match status" value="1"/>
</dbReference>
<dbReference type="InterPro" id="IPR035474">
    <property type="entry name" value="SIS_Kpsf"/>
</dbReference>
<dbReference type="PIRSF" id="PIRSF004692">
    <property type="entry name" value="KdsD_KpsF"/>
    <property type="match status" value="1"/>
</dbReference>
<keyword evidence="3 7" id="KW-0129">CBS domain</keyword>
<evidence type="ECO:0000259" key="9">
    <source>
        <dbReference type="PROSITE" id="PS51464"/>
    </source>
</evidence>
<keyword evidence="5" id="KW-0862">Zinc</keyword>
<evidence type="ECO:0000256" key="3">
    <source>
        <dbReference type="ARBA" id="ARBA00023122"/>
    </source>
</evidence>
<dbReference type="GO" id="GO:1901135">
    <property type="term" value="P:carbohydrate derivative metabolic process"/>
    <property type="evidence" value="ECO:0007669"/>
    <property type="project" value="InterPro"/>
</dbReference>
<proteinExistence type="inferred from homology"/>
<keyword evidence="5" id="KW-0479">Metal-binding</keyword>
<dbReference type="eggNOG" id="COG0794">
    <property type="taxonomic scope" value="Bacteria"/>
</dbReference>
<dbReference type="InterPro" id="IPR046348">
    <property type="entry name" value="SIS_dom_sf"/>
</dbReference>
<dbReference type="FunFam" id="3.40.50.10490:FF:000011">
    <property type="entry name" value="Arabinose 5-phosphate isomerase"/>
    <property type="match status" value="1"/>
</dbReference>
<feature type="site" description="Catalytically relevant" evidence="6">
    <location>
        <position position="107"/>
    </location>
</feature>
<dbReference type="PANTHER" id="PTHR42745">
    <property type="match status" value="1"/>
</dbReference>
<dbReference type="GO" id="GO:0046872">
    <property type="term" value="F:metal ion binding"/>
    <property type="evidence" value="ECO:0007669"/>
    <property type="project" value="UniProtKB-KW"/>
</dbReference>
<feature type="site" description="Catalytically relevant" evidence="6">
    <location>
        <position position="189"/>
    </location>
</feature>
<dbReference type="SUPFAM" id="SSF54631">
    <property type="entry name" value="CBS-domain pair"/>
    <property type="match status" value="1"/>
</dbReference>
<dbReference type="eggNOG" id="COG0517">
    <property type="taxonomic scope" value="Bacteria"/>
</dbReference>
<dbReference type="STRING" id="411467.BACCAP_01595"/>
<dbReference type="PANTHER" id="PTHR42745:SF1">
    <property type="entry name" value="ARABINOSE 5-PHOSPHATE ISOMERASE KDSD"/>
    <property type="match status" value="1"/>
</dbReference>
<name>A6NTR6_9FIRM</name>
<reference evidence="10 11" key="2">
    <citation type="submission" date="2007-06" db="EMBL/GenBank/DDBJ databases">
        <title>Draft genome sequence of Pseudoflavonifractor capillosus ATCC 29799.</title>
        <authorList>
            <person name="Sudarsanam P."/>
            <person name="Ley R."/>
            <person name="Guruge J."/>
            <person name="Turnbaugh P.J."/>
            <person name="Mahowald M."/>
            <person name="Liep D."/>
            <person name="Gordon J."/>
        </authorList>
    </citation>
    <scope>NUCLEOTIDE SEQUENCE [LARGE SCALE GENOMIC DNA]</scope>
    <source>
        <strain evidence="10 11">ATCC 29799</strain>
    </source>
</reference>
<evidence type="ECO:0000313" key="11">
    <source>
        <dbReference type="Proteomes" id="UP000003639"/>
    </source>
</evidence>
<dbReference type="PROSITE" id="PS51464">
    <property type="entry name" value="SIS"/>
    <property type="match status" value="1"/>
</dbReference>
<evidence type="ECO:0000313" key="10">
    <source>
        <dbReference type="EMBL" id="EDN00829.1"/>
    </source>
</evidence>
<accession>A6NTR6</accession>
<dbReference type="InterPro" id="IPR046342">
    <property type="entry name" value="CBS_dom_sf"/>
</dbReference>
<dbReference type="SMART" id="SM00116">
    <property type="entry name" value="CBS"/>
    <property type="match status" value="2"/>
</dbReference>
<dbReference type="InterPro" id="IPR050986">
    <property type="entry name" value="GutQ/KpsF_isomerases"/>
</dbReference>
<dbReference type="AlphaFoldDB" id="A6NTR6"/>
<evidence type="ECO:0000256" key="5">
    <source>
        <dbReference type="PIRSR" id="PIRSR004692-2"/>
    </source>
</evidence>
<dbReference type="GO" id="GO:0097367">
    <property type="term" value="F:carbohydrate derivative binding"/>
    <property type="evidence" value="ECO:0007669"/>
    <property type="project" value="InterPro"/>
</dbReference>
<dbReference type="InterPro" id="IPR004800">
    <property type="entry name" value="KdsD/KpsF-type"/>
</dbReference>
<evidence type="ECO:0000259" key="8">
    <source>
        <dbReference type="PROSITE" id="PS51371"/>
    </source>
</evidence>
<feature type="site" description="Catalytically relevant" evidence="6">
    <location>
        <position position="55"/>
    </location>
</feature>
<evidence type="ECO:0000256" key="2">
    <source>
        <dbReference type="ARBA" id="ARBA00022737"/>
    </source>
</evidence>